<feature type="transmembrane region" description="Helical" evidence="1">
    <location>
        <begin position="199"/>
        <end position="218"/>
    </location>
</feature>
<keyword evidence="1" id="KW-1133">Transmembrane helix</keyword>
<proteinExistence type="predicted"/>
<name>A0A4P9XUG7_9FUNG</name>
<dbReference type="EMBL" id="KZ992484">
    <property type="protein sequence ID" value="RKP09868.1"/>
    <property type="molecule type" value="Genomic_DNA"/>
</dbReference>
<feature type="transmembrane region" description="Helical" evidence="1">
    <location>
        <begin position="121"/>
        <end position="143"/>
    </location>
</feature>
<evidence type="ECO:0000313" key="3">
    <source>
        <dbReference type="Proteomes" id="UP000271241"/>
    </source>
</evidence>
<dbReference type="AlphaFoldDB" id="A0A4P9XUG7"/>
<feature type="transmembrane region" description="Helical" evidence="1">
    <location>
        <begin position="155"/>
        <end position="174"/>
    </location>
</feature>
<organism evidence="2 3">
    <name type="scientific">Thamnocephalis sphaerospora</name>
    <dbReference type="NCBI Taxonomy" id="78915"/>
    <lineage>
        <taxon>Eukaryota</taxon>
        <taxon>Fungi</taxon>
        <taxon>Fungi incertae sedis</taxon>
        <taxon>Zoopagomycota</taxon>
        <taxon>Zoopagomycotina</taxon>
        <taxon>Zoopagomycetes</taxon>
        <taxon>Zoopagales</taxon>
        <taxon>Sigmoideomycetaceae</taxon>
        <taxon>Thamnocephalis</taxon>
    </lineage>
</organism>
<gene>
    <name evidence="2" type="ORF">THASP1DRAFT_28354</name>
</gene>
<dbReference type="OrthoDB" id="2256270at2759"/>
<feature type="transmembrane region" description="Helical" evidence="1">
    <location>
        <begin position="57"/>
        <end position="77"/>
    </location>
</feature>
<keyword evidence="1" id="KW-0472">Membrane</keyword>
<reference evidence="3" key="1">
    <citation type="journal article" date="2018" name="Nat. Microbiol.">
        <title>Leveraging single-cell genomics to expand the fungal tree of life.</title>
        <authorList>
            <person name="Ahrendt S.R."/>
            <person name="Quandt C.A."/>
            <person name="Ciobanu D."/>
            <person name="Clum A."/>
            <person name="Salamov A."/>
            <person name="Andreopoulos B."/>
            <person name="Cheng J.F."/>
            <person name="Woyke T."/>
            <person name="Pelin A."/>
            <person name="Henrissat B."/>
            <person name="Reynolds N.K."/>
            <person name="Benny G.L."/>
            <person name="Smith M.E."/>
            <person name="James T.Y."/>
            <person name="Grigoriev I.V."/>
        </authorList>
    </citation>
    <scope>NUCLEOTIDE SEQUENCE [LARGE SCALE GENOMIC DNA]</scope>
    <source>
        <strain evidence="3">RSA 1356</strain>
    </source>
</reference>
<evidence type="ECO:0000256" key="1">
    <source>
        <dbReference type="SAM" id="Phobius"/>
    </source>
</evidence>
<sequence length="271" mass="30266">MHFATREEITLRLGSDWVQNAVHFGSIPLHPLGEQSFYQFVMGAKNPTETRERMAVIFQHFSIDVLAASLFAWNLMISARLVRRRPRTIATQCCLIQSVVGLVCAIAGMSGSLPVGPSCRALTWVTTASVRIGDLCVGAVLLQKAYIVTNRNRRLFFFIPVIAAAAPALLYASWSSPAIITAGSGCIFIYPEYFPWLRFGLHAPMNIVLTGIFLNVVYRQWRQFGTRAWEQLAKEGILVGLLMLLSNLLCTFIIAFEVFGLYSIMILLADW</sequence>
<feature type="transmembrane region" description="Helical" evidence="1">
    <location>
        <begin position="89"/>
        <end position="109"/>
    </location>
</feature>
<protein>
    <submittedName>
        <fullName evidence="2">Uncharacterized protein</fullName>
    </submittedName>
</protein>
<feature type="transmembrane region" description="Helical" evidence="1">
    <location>
        <begin position="238"/>
        <end position="269"/>
    </location>
</feature>
<keyword evidence="3" id="KW-1185">Reference proteome</keyword>
<evidence type="ECO:0000313" key="2">
    <source>
        <dbReference type="EMBL" id="RKP09868.1"/>
    </source>
</evidence>
<accession>A0A4P9XUG7</accession>
<dbReference type="Proteomes" id="UP000271241">
    <property type="component" value="Unassembled WGS sequence"/>
</dbReference>
<keyword evidence="1" id="KW-0812">Transmembrane</keyword>